<keyword evidence="3" id="KW-0808">Transferase</keyword>
<reference evidence="2" key="3">
    <citation type="submission" date="2020-06" db="EMBL/GenBank/DDBJ databases">
        <title>Helianthus annuus Genome sequencing and assembly Release 2.</title>
        <authorList>
            <person name="Gouzy J."/>
            <person name="Langlade N."/>
            <person name="Munos S."/>
        </authorList>
    </citation>
    <scope>NUCLEOTIDE SEQUENCE</scope>
    <source>
        <tissue evidence="2">Leaves</tissue>
    </source>
</reference>
<dbReference type="OrthoDB" id="5835829at2759"/>
<evidence type="ECO:0000256" key="1">
    <source>
        <dbReference type="ARBA" id="ARBA00022676"/>
    </source>
</evidence>
<sequence length="189" mass="20842">MAQNKLHVAIISSPGMGHLVPVLLLANRLATHHHLDTTILAVTTQTSPAESQLLNGSSAHINLIKIPSPDISSLIHPDDTMVTRLVVIMREARNGIWSAISGMTCRPHVLIGDLFSSESLPIADEVHMPKYVYVPCLARFLALTTYLHVLDKEVRGQYIEQMEPLRIPGCVPVRGQDVPNFSLLQIHPE</sequence>
<gene>
    <name evidence="3" type="ORF">HannXRQ_Chr07g0193561</name>
    <name evidence="2" type="ORF">HanXRQr2_Chr07g0296541</name>
</gene>
<evidence type="ECO:0000313" key="2">
    <source>
        <dbReference type="EMBL" id="KAF5798746.1"/>
    </source>
</evidence>
<dbReference type="Gene3D" id="3.40.50.2000">
    <property type="entry name" value="Glycogen Phosphorylase B"/>
    <property type="match status" value="1"/>
</dbReference>
<proteinExistence type="predicted"/>
<keyword evidence="4" id="KW-1185">Reference proteome</keyword>
<reference evidence="3" key="2">
    <citation type="submission" date="2017-02" db="EMBL/GenBank/DDBJ databases">
        <title>Sunflower complete genome.</title>
        <authorList>
            <person name="Langlade N."/>
            <person name="Munos S."/>
        </authorList>
    </citation>
    <scope>NUCLEOTIDE SEQUENCE [LARGE SCALE GENOMIC DNA]</scope>
    <source>
        <tissue evidence="3">Leaves</tissue>
    </source>
</reference>
<dbReference type="PANTHER" id="PTHR48046:SF1">
    <property type="entry name" value="GLYCOSYLTRANSFERASE-RELATED"/>
    <property type="match status" value="1"/>
</dbReference>
<accession>A0A251UC80</accession>
<evidence type="ECO:0000313" key="4">
    <source>
        <dbReference type="Proteomes" id="UP000215914"/>
    </source>
</evidence>
<dbReference type="PANTHER" id="PTHR48046">
    <property type="entry name" value="UDP-GLYCOSYLTRANSFERASE 72E1"/>
    <property type="match status" value="1"/>
</dbReference>
<dbReference type="InParanoid" id="A0A251UC80"/>
<name>A0A251UC80_HELAN</name>
<dbReference type="SUPFAM" id="SSF53756">
    <property type="entry name" value="UDP-Glycosyltransferase/glycogen phosphorylase"/>
    <property type="match status" value="1"/>
</dbReference>
<dbReference type="AlphaFoldDB" id="A0A251UC80"/>
<dbReference type="OMA" id="VPRRYMF"/>
<dbReference type="EMBL" id="MNCJ02000322">
    <property type="protein sequence ID" value="KAF5798746.1"/>
    <property type="molecule type" value="Genomic_DNA"/>
</dbReference>
<dbReference type="EMBL" id="CM007896">
    <property type="protein sequence ID" value="OTG20476.1"/>
    <property type="molecule type" value="Genomic_DNA"/>
</dbReference>
<protein>
    <submittedName>
        <fullName evidence="2">Anthocyanidin 3-O-glucosyltransferase</fullName>
        <ecNumber evidence="2">2.4.1.115</ecNumber>
    </submittedName>
    <submittedName>
        <fullName evidence="3">Putative UDP-glucuronosyl/UDP-glucosyltransferase</fullName>
    </submittedName>
</protein>
<organism evidence="3 4">
    <name type="scientific">Helianthus annuus</name>
    <name type="common">Common sunflower</name>
    <dbReference type="NCBI Taxonomy" id="4232"/>
    <lineage>
        <taxon>Eukaryota</taxon>
        <taxon>Viridiplantae</taxon>
        <taxon>Streptophyta</taxon>
        <taxon>Embryophyta</taxon>
        <taxon>Tracheophyta</taxon>
        <taxon>Spermatophyta</taxon>
        <taxon>Magnoliopsida</taxon>
        <taxon>eudicotyledons</taxon>
        <taxon>Gunneridae</taxon>
        <taxon>Pentapetalae</taxon>
        <taxon>asterids</taxon>
        <taxon>campanulids</taxon>
        <taxon>Asterales</taxon>
        <taxon>Asteraceae</taxon>
        <taxon>Asteroideae</taxon>
        <taxon>Heliantheae alliance</taxon>
        <taxon>Heliantheae</taxon>
        <taxon>Helianthus</taxon>
    </lineage>
</organism>
<dbReference type="Proteomes" id="UP000215914">
    <property type="component" value="Chromosome 7"/>
</dbReference>
<dbReference type="Gramene" id="mRNA:HanXRQr2_Chr07g0296541">
    <property type="protein sequence ID" value="CDS:HanXRQr2_Chr07g0296541.1"/>
    <property type="gene ID" value="HanXRQr2_Chr07g0296541"/>
</dbReference>
<dbReference type="GO" id="GO:0047213">
    <property type="term" value="F:anthocyanidin 3-O-glucosyltransferase activity"/>
    <property type="evidence" value="ECO:0007669"/>
    <property type="project" value="UniProtKB-EC"/>
</dbReference>
<evidence type="ECO:0000313" key="3">
    <source>
        <dbReference type="EMBL" id="OTG20476.1"/>
    </source>
</evidence>
<reference evidence="2 4" key="1">
    <citation type="journal article" date="2017" name="Nature">
        <title>The sunflower genome provides insights into oil metabolism, flowering and Asterid evolution.</title>
        <authorList>
            <person name="Badouin H."/>
            <person name="Gouzy J."/>
            <person name="Grassa C.J."/>
            <person name="Murat F."/>
            <person name="Staton S.E."/>
            <person name="Cottret L."/>
            <person name="Lelandais-Briere C."/>
            <person name="Owens G.L."/>
            <person name="Carrere S."/>
            <person name="Mayjonade B."/>
            <person name="Legrand L."/>
            <person name="Gill N."/>
            <person name="Kane N.C."/>
            <person name="Bowers J.E."/>
            <person name="Hubner S."/>
            <person name="Bellec A."/>
            <person name="Berard A."/>
            <person name="Berges H."/>
            <person name="Blanchet N."/>
            <person name="Boniface M.C."/>
            <person name="Brunel D."/>
            <person name="Catrice O."/>
            <person name="Chaidir N."/>
            <person name="Claudel C."/>
            <person name="Donnadieu C."/>
            <person name="Faraut T."/>
            <person name="Fievet G."/>
            <person name="Helmstetter N."/>
            <person name="King M."/>
            <person name="Knapp S.J."/>
            <person name="Lai Z."/>
            <person name="Le Paslier M.C."/>
            <person name="Lippi Y."/>
            <person name="Lorenzon L."/>
            <person name="Mandel J.R."/>
            <person name="Marage G."/>
            <person name="Marchand G."/>
            <person name="Marquand E."/>
            <person name="Bret-Mestries E."/>
            <person name="Morien E."/>
            <person name="Nambeesan S."/>
            <person name="Nguyen T."/>
            <person name="Pegot-Espagnet P."/>
            <person name="Pouilly N."/>
            <person name="Raftis F."/>
            <person name="Sallet E."/>
            <person name="Schiex T."/>
            <person name="Thomas J."/>
            <person name="Vandecasteele C."/>
            <person name="Vares D."/>
            <person name="Vear F."/>
            <person name="Vautrin S."/>
            <person name="Crespi M."/>
            <person name="Mangin B."/>
            <person name="Burke J.M."/>
            <person name="Salse J."/>
            <person name="Munos S."/>
            <person name="Vincourt P."/>
            <person name="Rieseberg L.H."/>
            <person name="Langlade N.B."/>
        </authorList>
    </citation>
    <scope>NUCLEOTIDE SEQUENCE [LARGE SCALE GENOMIC DNA]</scope>
    <source>
        <strain evidence="4">cv. SF193</strain>
        <tissue evidence="2">Leaves</tissue>
    </source>
</reference>
<dbReference type="EC" id="2.4.1.115" evidence="2"/>
<keyword evidence="1 2" id="KW-0328">Glycosyltransferase</keyword>